<dbReference type="KEGG" id="ful:C4N20_03345"/>
<dbReference type="InterPro" id="IPR013496">
    <property type="entry name" value="CHP02680"/>
</dbReference>
<accession>A0AAX2JD69</accession>
<dbReference type="NCBIfam" id="TIGR02680">
    <property type="entry name" value="TIGR02680 family protein"/>
    <property type="match status" value="1"/>
</dbReference>
<dbReference type="Proteomes" id="UP000249008">
    <property type="component" value="Chromosome 1"/>
</dbReference>
<dbReference type="EMBL" id="LS483487">
    <property type="protein sequence ID" value="SQJ11066.1"/>
    <property type="molecule type" value="Genomic_DNA"/>
</dbReference>
<reference evidence="2 3" key="1">
    <citation type="submission" date="2018-06" db="EMBL/GenBank/DDBJ databases">
        <authorList>
            <consortium name="Pathogen Informatics"/>
            <person name="Doyle S."/>
        </authorList>
    </citation>
    <scope>NUCLEOTIDE SEQUENCE [LARGE SCALE GENOMIC DNA]</scope>
    <source>
        <strain evidence="2 3">NCTC12112</strain>
    </source>
</reference>
<proteinExistence type="predicted"/>
<feature type="coiled-coil region" evidence="1">
    <location>
        <begin position="798"/>
        <end position="862"/>
    </location>
</feature>
<dbReference type="InterPro" id="IPR027417">
    <property type="entry name" value="P-loop_NTPase"/>
</dbReference>
<dbReference type="Pfam" id="PF13558">
    <property type="entry name" value="SbcC_Walker_B"/>
    <property type="match status" value="1"/>
</dbReference>
<organism evidence="2 3">
    <name type="scientific">Fusobacterium ulcerans</name>
    <dbReference type="NCBI Taxonomy" id="861"/>
    <lineage>
        <taxon>Bacteria</taxon>
        <taxon>Fusobacteriati</taxon>
        <taxon>Fusobacteriota</taxon>
        <taxon>Fusobacteriia</taxon>
        <taxon>Fusobacteriales</taxon>
        <taxon>Fusobacteriaceae</taxon>
        <taxon>Fusobacterium</taxon>
    </lineage>
</organism>
<feature type="coiled-coil region" evidence="1">
    <location>
        <begin position="887"/>
        <end position="986"/>
    </location>
</feature>
<evidence type="ECO:0000256" key="1">
    <source>
        <dbReference type="SAM" id="Coils"/>
    </source>
</evidence>
<dbReference type="RefSeq" id="WP_005980877.1">
    <property type="nucleotide sequence ID" value="NZ_CABKNW010000005.1"/>
</dbReference>
<feature type="coiled-coil region" evidence="1">
    <location>
        <begin position="227"/>
        <end position="482"/>
    </location>
</feature>
<dbReference type="SUPFAM" id="SSF52540">
    <property type="entry name" value="P-loop containing nucleoside triphosphate hydrolases"/>
    <property type="match status" value="1"/>
</dbReference>
<protein>
    <submittedName>
        <fullName evidence="2">ATPase involved in DNA repair</fullName>
    </submittedName>
</protein>
<evidence type="ECO:0000313" key="3">
    <source>
        <dbReference type="Proteomes" id="UP000249008"/>
    </source>
</evidence>
<keyword evidence="1" id="KW-0175">Coiled coil</keyword>
<gene>
    <name evidence="2" type="ORF">NCTC12112_02552</name>
</gene>
<evidence type="ECO:0000313" key="2">
    <source>
        <dbReference type="EMBL" id="SQJ11066.1"/>
    </source>
</evidence>
<feature type="coiled-coil region" evidence="1">
    <location>
        <begin position="733"/>
        <end position="774"/>
    </location>
</feature>
<dbReference type="GeneID" id="78453830"/>
<dbReference type="Gene3D" id="3.40.50.300">
    <property type="entry name" value="P-loop containing nucleotide triphosphate hydrolases"/>
    <property type="match status" value="1"/>
</dbReference>
<sequence length="1346" mass="160482">MNNRWKMNRIGFINFWLYDEEIFNLENGKILIRGTNGSGKSITTQSVVSFILDGDRSPERLDTFGSTSRKMEYYFLGDGEKEDETGYIFLELKKENVEQYLTIGIGQRAQKGKQMSFWGFILSDGRRVGEKFKLYREIGNKRIPLSKNELERLLGDKNKIAYGQRDYMDMINKELFGFSDINYYKKLIKFLLKIRTSKLSTDIKPMNVYEILNDSLQVLEERDLRVLVESLEKMDSMQKRNEEQKEAQKSINIIKKEYDKYNRFILGKKAITYFEAKKEYEILKKNIDKLIKEIEKLEKESKDNSEIKVKIEKRIEDIEQENRILESIDLEKTVNEMLITKREFQNKEKEIKEEEDKLEEHNTELKRQGIRKREEENRIESVKYKIKKIYQELKDINETLLFEGHLKDENEIFQKEIAEKLESIKNNLEVYQKNINLGLEALEKMKKLSEDLEKEEEEVNSYRNERDRIEDEMLKAQGMEERARDNLVENFYILKEKNEFLKISKSDLDKIIELIKKYEGLIEAGEIKKILEKNYNLKNQELQQEKIELGHIKTVKTREYKIELKELEELKNMEDSVPMRKDEVIQCRKDLKKAGIEFMAFYETVDFAENLSEIERNTLEAQLKDSGILDSLVIPYEERERAKDIISKYSDIIITSKKNSDKNFKYNKLVAENIRENVKEVIEDFFKNISPSEQEKNEDIIILEKDGYFKNGVLEGYSSSKEEASYIGVQTRKEKLQKYILEKEEKCAELLHEIENFDLMIEDISNKISALIEEYKNVPLYDDLDTSIKLKKDIEYAFQKIKNELEIREDKLNRIKTEYREWNQKVITRCRILPFEKKVAEYKEAETASKEYLKSIYELENQLRNYQSSKYEIIRTEEMEGKSEELIDFYRDKIRKGKNELEKYQKAIEKLQEVLNSPKNVAAAEKLKNLKEEKLELKEQYDKADRNIIRVDTTIQGREEILNSENKKVEAKERAVEKTLEYYKEELSLGYVVQYEKGEEEKLLEEILKNVKDSEKTTEGITVSLMKKFNDNSSRLYEYMAATEEIFEDDYEYCRKRIYIRMINNGKKLSLYEFEKILSEEIEQREYAIEREDRKLIVDILSGNIGHKLNDQIYESRKWIKEMSKIMSEMETSMKMKFSMEWKPKEKLNESELEINELEILLRKDGKLLPAEDLQKISEHFKSKLNLIREEMEIKGEEVNYIDSIREILDYREWFEFRIYYHREGENKKELTNNAFNRFSGGEKAMSIYIPLLAAASAQYKKAKEDCPRIIALDEAFAGIDDKNISSMFELIDKLDFDYIMNSQILWGCYETVKKLRIAELINRRDLKMVKVNHFYWDGKKKTLEM</sequence>
<name>A0AAX2JD69_9FUSO</name>